<dbReference type="SUPFAM" id="SSF53474">
    <property type="entry name" value="alpha/beta-Hydrolases"/>
    <property type="match status" value="1"/>
</dbReference>
<keyword evidence="7" id="KW-1185">Reference proteome</keyword>
<evidence type="ECO:0000259" key="5">
    <source>
        <dbReference type="Pfam" id="PF01764"/>
    </source>
</evidence>
<proteinExistence type="predicted"/>
<keyword evidence="1" id="KW-0378">Hydrolase</keyword>
<name>A1KCG5_AZOSB</name>
<keyword evidence="4" id="KW-0443">Lipid metabolism</keyword>
<organism evidence="6 7">
    <name type="scientific">Azoarcus sp. (strain BH72)</name>
    <dbReference type="NCBI Taxonomy" id="418699"/>
    <lineage>
        <taxon>Bacteria</taxon>
        <taxon>Pseudomonadati</taxon>
        <taxon>Pseudomonadota</taxon>
        <taxon>Betaproteobacteria</taxon>
        <taxon>Rhodocyclales</taxon>
        <taxon>Zoogloeaceae</taxon>
        <taxon>Azoarcus</taxon>
    </lineage>
</organism>
<reference evidence="6 7" key="1">
    <citation type="journal article" date="2006" name="Nat. Biotechnol.">
        <title>Complete genome of the mutualistic, N2-fixing grass endophyte Azoarcus sp. strain BH72.</title>
        <authorList>
            <person name="Krause A."/>
            <person name="Ramakumar A."/>
            <person name="Bartels D."/>
            <person name="Battistoni F."/>
            <person name="Bekel T."/>
            <person name="Boch J."/>
            <person name="Boehm M."/>
            <person name="Friedrich F."/>
            <person name="Hurek T."/>
            <person name="Krause L."/>
            <person name="Linke B."/>
            <person name="McHardy A.C."/>
            <person name="Sarkar A."/>
            <person name="Schneiker S."/>
            <person name="Syed A.A."/>
            <person name="Thauer R."/>
            <person name="Vorhoelter F.-J."/>
            <person name="Weidner S."/>
            <person name="Puehler A."/>
            <person name="Reinhold-Hurek B."/>
            <person name="Kaiser O."/>
            <person name="Goesmann A."/>
        </authorList>
    </citation>
    <scope>NUCLEOTIDE SEQUENCE [LARGE SCALE GENOMIC DNA]</scope>
    <source>
        <strain evidence="6 7">BH72</strain>
    </source>
</reference>
<gene>
    <name evidence="6" type="ordered locus">azo3905</name>
</gene>
<dbReference type="GO" id="GO:0004620">
    <property type="term" value="F:phospholipase activity"/>
    <property type="evidence" value="ECO:0007669"/>
    <property type="project" value="UniProtKB-ARBA"/>
</dbReference>
<protein>
    <submittedName>
        <fullName evidence="6">Lipase family protein</fullName>
    </submittedName>
</protein>
<evidence type="ECO:0000256" key="3">
    <source>
        <dbReference type="ARBA" id="ARBA00022963"/>
    </source>
</evidence>
<dbReference type="GO" id="GO:0016042">
    <property type="term" value="P:lipid catabolic process"/>
    <property type="evidence" value="ECO:0007669"/>
    <property type="project" value="UniProtKB-KW"/>
</dbReference>
<dbReference type="Gene3D" id="3.40.50.1820">
    <property type="entry name" value="alpha/beta hydrolase"/>
    <property type="match status" value="1"/>
</dbReference>
<dbReference type="STRING" id="62928.azo3905"/>
<dbReference type="AlphaFoldDB" id="A1KCG5"/>
<dbReference type="PANTHER" id="PTHR31403">
    <property type="entry name" value="PHOSPHOLIPASE A1-IBETA2, CHLOROPLASTIC"/>
    <property type="match status" value="1"/>
</dbReference>
<evidence type="ECO:0000313" key="7">
    <source>
        <dbReference type="Proteomes" id="UP000002588"/>
    </source>
</evidence>
<evidence type="ECO:0000313" key="6">
    <source>
        <dbReference type="EMBL" id="CAL96521.1"/>
    </source>
</evidence>
<evidence type="ECO:0000256" key="2">
    <source>
        <dbReference type="ARBA" id="ARBA00022946"/>
    </source>
</evidence>
<feature type="domain" description="Fungal lipase-type" evidence="5">
    <location>
        <begin position="79"/>
        <end position="204"/>
    </location>
</feature>
<evidence type="ECO:0000256" key="1">
    <source>
        <dbReference type="ARBA" id="ARBA00022801"/>
    </source>
</evidence>
<dbReference type="InterPro" id="IPR002921">
    <property type="entry name" value="Fungal_lipase-type"/>
</dbReference>
<dbReference type="HOGENOM" id="CLU_062631_0_0_4"/>
<dbReference type="CDD" id="cd00519">
    <property type="entry name" value="Lipase_3"/>
    <property type="match status" value="1"/>
</dbReference>
<keyword evidence="3" id="KW-0442">Lipid degradation</keyword>
<keyword evidence="2" id="KW-0809">Transit peptide</keyword>
<dbReference type="eggNOG" id="COG3675">
    <property type="taxonomic scope" value="Bacteria"/>
</dbReference>
<dbReference type="Pfam" id="PF01764">
    <property type="entry name" value="Lipase_3"/>
    <property type="match status" value="1"/>
</dbReference>
<dbReference type="PANTHER" id="PTHR31403:SF7">
    <property type="entry name" value="PHOSPHOLIPASE A1-IGAMMA3, CHLOROPLASTIC"/>
    <property type="match status" value="1"/>
</dbReference>
<dbReference type="InterPro" id="IPR029058">
    <property type="entry name" value="AB_hydrolase_fold"/>
</dbReference>
<dbReference type="RefSeq" id="WP_011767627.1">
    <property type="nucleotide sequence ID" value="NC_008702.1"/>
</dbReference>
<dbReference type="EMBL" id="AM406670">
    <property type="protein sequence ID" value="CAL96521.1"/>
    <property type="molecule type" value="Genomic_DNA"/>
</dbReference>
<sequence>MATLNPSQAAAIASGVYLLRESAVAELREIQAPLGCEGMFAVADNGRFLGKSGGGPFKKISGFGYIAAGEGQYAGEVLIATRGTAQSLDWLSNLNIGMQLGPGGHLVHAGFHEVWKSFQRDIFDFLRGRNPSRIHCVGHSLGGALAMLNADALSAQKVGEVSLYTFGAPRSGDVFYSRSMSKRLGADNIHRVSASSDPVPMIPLFPFCHMPFDGPGCVIQSPGLINIGAHNMKRSYIPGVKDHTWETLLEASKPNEDQNVKSWLEQAAEGKGTILMGSASALTMIGKALRWVLARVRDLLVGALGVTLTIGATVLDQLAWLLAKGATLSVELARHVRGLLSAIFRFLGRAAQTVTNVTAAFLRWVLDLLYTSVSTMARRALAYLN</sequence>
<dbReference type="Proteomes" id="UP000002588">
    <property type="component" value="Chromosome"/>
</dbReference>
<evidence type="ECO:0000256" key="4">
    <source>
        <dbReference type="ARBA" id="ARBA00023098"/>
    </source>
</evidence>
<accession>A1KCG5</accession>
<dbReference type="KEGG" id="azo:azo3905"/>